<name>A0A2T7NVB5_POMCA</name>
<organism evidence="1 2">
    <name type="scientific">Pomacea canaliculata</name>
    <name type="common">Golden apple snail</name>
    <dbReference type="NCBI Taxonomy" id="400727"/>
    <lineage>
        <taxon>Eukaryota</taxon>
        <taxon>Metazoa</taxon>
        <taxon>Spiralia</taxon>
        <taxon>Lophotrochozoa</taxon>
        <taxon>Mollusca</taxon>
        <taxon>Gastropoda</taxon>
        <taxon>Caenogastropoda</taxon>
        <taxon>Architaenioglossa</taxon>
        <taxon>Ampullarioidea</taxon>
        <taxon>Ampullariidae</taxon>
        <taxon>Pomacea</taxon>
    </lineage>
</organism>
<protein>
    <submittedName>
        <fullName evidence="1">Uncharacterized protein</fullName>
    </submittedName>
</protein>
<gene>
    <name evidence="1" type="ORF">C0Q70_15608</name>
</gene>
<dbReference type="Proteomes" id="UP000245119">
    <property type="component" value="Linkage Group LG9"/>
</dbReference>
<keyword evidence="2" id="KW-1185">Reference proteome</keyword>
<evidence type="ECO:0000313" key="1">
    <source>
        <dbReference type="EMBL" id="PVD25110.1"/>
    </source>
</evidence>
<proteinExistence type="predicted"/>
<reference evidence="1 2" key="1">
    <citation type="submission" date="2018-04" db="EMBL/GenBank/DDBJ databases">
        <title>The genome of golden apple snail Pomacea canaliculata provides insight into stress tolerance and invasive adaptation.</title>
        <authorList>
            <person name="Liu C."/>
            <person name="Liu B."/>
            <person name="Ren Y."/>
            <person name="Zhang Y."/>
            <person name="Wang H."/>
            <person name="Li S."/>
            <person name="Jiang F."/>
            <person name="Yin L."/>
            <person name="Zhang G."/>
            <person name="Qian W."/>
            <person name="Fan W."/>
        </authorList>
    </citation>
    <scope>NUCLEOTIDE SEQUENCE [LARGE SCALE GENOMIC DNA]</scope>
    <source>
        <strain evidence="1">SZHN2017</strain>
        <tissue evidence="1">Muscle</tissue>
    </source>
</reference>
<comment type="caution">
    <text evidence="1">The sequence shown here is derived from an EMBL/GenBank/DDBJ whole genome shotgun (WGS) entry which is preliminary data.</text>
</comment>
<evidence type="ECO:0000313" key="2">
    <source>
        <dbReference type="Proteomes" id="UP000245119"/>
    </source>
</evidence>
<dbReference type="EMBL" id="PZQS01000009">
    <property type="protein sequence ID" value="PVD25110.1"/>
    <property type="molecule type" value="Genomic_DNA"/>
</dbReference>
<sequence length="116" mass="13079">MKTADTEIKQIYLSGVELFAEPTACLLDARVSDVRDNVGRFRNVQPLQAVDGGEAVGVQWGEEEECKTTTLTHVCTDMHQHERLLAHENSLTNERMEACKIRDCLLWMTICKKASV</sequence>
<dbReference type="AlphaFoldDB" id="A0A2T7NVB5"/>
<accession>A0A2T7NVB5</accession>